<dbReference type="InterPro" id="IPR009050">
    <property type="entry name" value="Globin-like_sf"/>
</dbReference>
<dbReference type="PROSITE" id="PS00455">
    <property type="entry name" value="AMP_BINDING"/>
    <property type="match status" value="1"/>
</dbReference>
<dbReference type="GO" id="GO:0016020">
    <property type="term" value="C:membrane"/>
    <property type="evidence" value="ECO:0007669"/>
    <property type="project" value="TreeGrafter"/>
</dbReference>
<dbReference type="InterPro" id="IPR012292">
    <property type="entry name" value="Globin/Proto"/>
</dbReference>
<dbReference type="Gene3D" id="1.10.490.10">
    <property type="entry name" value="Globins"/>
    <property type="match status" value="1"/>
</dbReference>
<proteinExistence type="predicted"/>
<name>A0A8S1GV65_9PELO</name>
<sequence>MEFFLACSHGPVQTKDFELYGLFSKRELEDPRASPKRSKILCSKNLWERNPPRNNAWLSIPASFVNCALRFNGGTCELLLPVRHQLRYVKVDSALLINREAKSAVLAQNAFAAFPYTSSLEIINIVFSGHDMLSVSSCFCHHRAKTAPATTMAVFKKLKKSKDKSAPLPEPEPVKQLDKRVGMDSYRDFFTLKNYWKAVDRKRQDSAQIFFSKAAGCSASPAKRQSHRSQAKPMGSGASKDVKKPPPPPEEEAPPQLDARLPYPNFRELFTLKNYWKTVRRNDKDCGKFMLAKYLHDFPENKPLYSKLKNVDAATVDASCSDPAFETMSANYLKVFDDVISAVEEKPGDVQQACDRLTSVGKMHRTKVSGMQATSFQNMEEPFVHMVKNILQDRMGKTLKLAKVENCSRILPGEERIHESILVEKPITSTPDGVVKTIYDAFLRSVETNSDGALYGEIVDGNFEWTTYAESLQEARAIGSGLVALGVKPGSLVGIAGIQSRRYMHAMHGLMSYSMPIVPLYHNSKLQILCEIIENCKLNAVFCDNQKRANDFLEAKVNGSLASLDTIILLNDSEVINDDGSGVKVMTYQELKELGTEKRRETVPPSPESIYVICHTSGTTGRPKGVEMSHSALLAAVAGILTSWLTPPNNWTFGKDDVYFSFLSLAHIYEHLMQTFTIYVGGSIGVYSGDVSKLIAEIQLLQPTILSLVPRLLNKLYEAIHSGIQKKNILAKIVFRFAENRKLKYLRKNEVRFDTIYDKIVFKKISQMIGGRVKVLTSGGAPLTAEVKDFTRIAYGCPFVEGYGQTECSAAGTLTLPSDTSNGNVGGPSPWAQIKLIDAPEQNYFSEKDEGEICFRGAALMTQYYQDEELTHKAIDSEGWLHTGDIGRWLPNGTLQIVDRKNALFKLAQGDFVSPEQIEAVYTNSPLITQLYVTGSAERSFLVGVAVVNVDTLQAFLQKKPQLKNPSQMDEEELLQSKEVRNAVLNELNATGKASGLQTIELIRNLVLITEEFTAENGLVTPTLKHRRHLLKQKFAAEIEEMYKEIAEL</sequence>
<accession>A0A8S1GV65</accession>
<evidence type="ECO:0000256" key="1">
    <source>
        <dbReference type="ARBA" id="ARBA00022598"/>
    </source>
</evidence>
<gene>
    <name evidence="6" type="ORF">CAUJ_LOCUS2621</name>
</gene>
<dbReference type="SUPFAM" id="SSF56801">
    <property type="entry name" value="Acetyl-CoA synthetase-like"/>
    <property type="match status" value="1"/>
</dbReference>
<dbReference type="EC" id="6.2.1.3" evidence="3"/>
<evidence type="ECO:0000313" key="6">
    <source>
        <dbReference type="EMBL" id="CAD6186702.1"/>
    </source>
</evidence>
<dbReference type="GO" id="GO:0019825">
    <property type="term" value="F:oxygen binding"/>
    <property type="evidence" value="ECO:0007669"/>
    <property type="project" value="InterPro"/>
</dbReference>
<keyword evidence="7" id="KW-1185">Reference proteome</keyword>
<dbReference type="EMBL" id="CAJGYM010000005">
    <property type="protein sequence ID" value="CAD6186702.1"/>
    <property type="molecule type" value="Genomic_DNA"/>
</dbReference>
<dbReference type="Pfam" id="PF00501">
    <property type="entry name" value="AMP-binding"/>
    <property type="match status" value="1"/>
</dbReference>
<organism evidence="6 7">
    <name type="scientific">Caenorhabditis auriculariae</name>
    <dbReference type="NCBI Taxonomy" id="2777116"/>
    <lineage>
        <taxon>Eukaryota</taxon>
        <taxon>Metazoa</taxon>
        <taxon>Ecdysozoa</taxon>
        <taxon>Nematoda</taxon>
        <taxon>Chromadorea</taxon>
        <taxon>Rhabditida</taxon>
        <taxon>Rhabditina</taxon>
        <taxon>Rhabditomorpha</taxon>
        <taxon>Rhabditoidea</taxon>
        <taxon>Rhabditidae</taxon>
        <taxon>Peloderinae</taxon>
        <taxon>Caenorhabditis</taxon>
    </lineage>
</organism>
<evidence type="ECO:0000256" key="3">
    <source>
        <dbReference type="ARBA" id="ARBA00026121"/>
    </source>
</evidence>
<evidence type="ECO:0000256" key="2">
    <source>
        <dbReference type="ARBA" id="ARBA00022832"/>
    </source>
</evidence>
<protein>
    <recommendedName>
        <fullName evidence="3">long-chain-fatty-acid--CoA ligase</fullName>
        <ecNumber evidence="3">6.2.1.3</ecNumber>
    </recommendedName>
</protein>
<keyword evidence="1" id="KW-0436">Ligase</keyword>
<reference evidence="6" key="1">
    <citation type="submission" date="2020-10" db="EMBL/GenBank/DDBJ databases">
        <authorList>
            <person name="Kikuchi T."/>
        </authorList>
    </citation>
    <scope>NUCLEOTIDE SEQUENCE</scope>
    <source>
        <strain evidence="6">NKZ352</strain>
    </source>
</reference>
<dbReference type="PANTHER" id="PTHR43272:SF89">
    <property type="entry name" value="LONG-CHAIN-FATTY-ACID--COA LIGASE"/>
    <property type="match status" value="1"/>
</dbReference>
<feature type="domain" description="AMP-dependent synthetase/ligase" evidence="5">
    <location>
        <begin position="459"/>
        <end position="865"/>
    </location>
</feature>
<dbReference type="OrthoDB" id="1700726at2759"/>
<dbReference type="GO" id="GO:0005783">
    <property type="term" value="C:endoplasmic reticulum"/>
    <property type="evidence" value="ECO:0007669"/>
    <property type="project" value="TreeGrafter"/>
</dbReference>
<dbReference type="Gene3D" id="3.40.50.12780">
    <property type="entry name" value="N-terminal domain of ligase-like"/>
    <property type="match status" value="1"/>
</dbReference>
<dbReference type="PANTHER" id="PTHR43272">
    <property type="entry name" value="LONG-CHAIN-FATTY-ACID--COA LIGASE"/>
    <property type="match status" value="1"/>
</dbReference>
<comment type="caution">
    <text evidence="6">The sequence shown here is derived from an EMBL/GenBank/DDBJ whole genome shotgun (WGS) entry which is preliminary data.</text>
</comment>
<dbReference type="SUPFAM" id="SSF46458">
    <property type="entry name" value="Globin-like"/>
    <property type="match status" value="1"/>
</dbReference>
<dbReference type="InterPro" id="IPR020845">
    <property type="entry name" value="AMP-binding_CS"/>
</dbReference>
<keyword evidence="2" id="KW-0276">Fatty acid metabolism</keyword>
<evidence type="ECO:0000259" key="5">
    <source>
        <dbReference type="Pfam" id="PF00501"/>
    </source>
</evidence>
<dbReference type="GO" id="GO:0004467">
    <property type="term" value="F:long-chain fatty acid-CoA ligase activity"/>
    <property type="evidence" value="ECO:0007669"/>
    <property type="project" value="UniProtKB-EC"/>
</dbReference>
<evidence type="ECO:0000256" key="4">
    <source>
        <dbReference type="SAM" id="MobiDB-lite"/>
    </source>
</evidence>
<keyword evidence="2" id="KW-0443">Lipid metabolism</keyword>
<dbReference type="Proteomes" id="UP000835052">
    <property type="component" value="Unassembled WGS sequence"/>
</dbReference>
<evidence type="ECO:0000313" key="7">
    <source>
        <dbReference type="Proteomes" id="UP000835052"/>
    </source>
</evidence>
<dbReference type="InterPro" id="IPR000873">
    <property type="entry name" value="AMP-dep_synth/lig_dom"/>
</dbReference>
<dbReference type="AlphaFoldDB" id="A0A8S1GV65"/>
<dbReference type="GO" id="GO:0020037">
    <property type="term" value="F:heme binding"/>
    <property type="evidence" value="ECO:0007669"/>
    <property type="project" value="InterPro"/>
</dbReference>
<feature type="region of interest" description="Disordered" evidence="4">
    <location>
        <begin position="220"/>
        <end position="259"/>
    </location>
</feature>
<dbReference type="InterPro" id="IPR042099">
    <property type="entry name" value="ANL_N_sf"/>
</dbReference>